<keyword evidence="3" id="KW-1185">Reference proteome</keyword>
<accession>A0ABN2C1N0</accession>
<feature type="transmembrane region" description="Helical" evidence="1">
    <location>
        <begin position="12"/>
        <end position="31"/>
    </location>
</feature>
<evidence type="ECO:0000313" key="2">
    <source>
        <dbReference type="EMBL" id="GAA1549166.1"/>
    </source>
</evidence>
<proteinExistence type="predicted"/>
<sequence>MEMRDRVTRPPNWLAGVFSGLLFGVAFGAFVKHDGAGWGETVGVGVAAGVFFGFALLYGGQ</sequence>
<dbReference type="Proteomes" id="UP001500363">
    <property type="component" value="Unassembled WGS sequence"/>
</dbReference>
<keyword evidence="1" id="KW-1133">Transmembrane helix</keyword>
<gene>
    <name evidence="2" type="ORF">GCM10009741_61410</name>
</gene>
<feature type="transmembrane region" description="Helical" evidence="1">
    <location>
        <begin position="37"/>
        <end position="58"/>
    </location>
</feature>
<evidence type="ECO:0000313" key="3">
    <source>
        <dbReference type="Proteomes" id="UP001500363"/>
    </source>
</evidence>
<organism evidence="2 3">
    <name type="scientific">Kribbella lupini</name>
    <dbReference type="NCBI Taxonomy" id="291602"/>
    <lineage>
        <taxon>Bacteria</taxon>
        <taxon>Bacillati</taxon>
        <taxon>Actinomycetota</taxon>
        <taxon>Actinomycetes</taxon>
        <taxon>Propionibacteriales</taxon>
        <taxon>Kribbellaceae</taxon>
        <taxon>Kribbella</taxon>
    </lineage>
</organism>
<keyword evidence="1" id="KW-0472">Membrane</keyword>
<keyword evidence="1" id="KW-0812">Transmembrane</keyword>
<name>A0ABN2C1N0_9ACTN</name>
<reference evidence="2 3" key="1">
    <citation type="journal article" date="2019" name="Int. J. Syst. Evol. Microbiol.">
        <title>The Global Catalogue of Microorganisms (GCM) 10K type strain sequencing project: providing services to taxonomists for standard genome sequencing and annotation.</title>
        <authorList>
            <consortium name="The Broad Institute Genomics Platform"/>
            <consortium name="The Broad Institute Genome Sequencing Center for Infectious Disease"/>
            <person name="Wu L."/>
            <person name="Ma J."/>
        </authorList>
    </citation>
    <scope>NUCLEOTIDE SEQUENCE [LARGE SCALE GENOMIC DNA]</scope>
    <source>
        <strain evidence="2 3">JCM 14303</strain>
    </source>
</reference>
<evidence type="ECO:0000256" key="1">
    <source>
        <dbReference type="SAM" id="Phobius"/>
    </source>
</evidence>
<protein>
    <submittedName>
        <fullName evidence="2">Uncharacterized protein</fullName>
    </submittedName>
</protein>
<comment type="caution">
    <text evidence="2">The sequence shown here is derived from an EMBL/GenBank/DDBJ whole genome shotgun (WGS) entry which is preliminary data.</text>
</comment>
<dbReference type="EMBL" id="BAAANC010000003">
    <property type="protein sequence ID" value="GAA1549166.1"/>
    <property type="molecule type" value="Genomic_DNA"/>
</dbReference>